<feature type="transmembrane region" description="Helical" evidence="7">
    <location>
        <begin position="257"/>
        <end position="275"/>
    </location>
</feature>
<feature type="transmembrane region" description="Helical" evidence="7">
    <location>
        <begin position="310"/>
        <end position="330"/>
    </location>
</feature>
<dbReference type="InterPro" id="IPR011701">
    <property type="entry name" value="MFS"/>
</dbReference>
<feature type="transmembrane region" description="Helical" evidence="7">
    <location>
        <begin position="142"/>
        <end position="163"/>
    </location>
</feature>
<sequence length="409" mass="45201">MNRILTNLMGYHPIVPLLIVGTVFSSLTTSISLVFLPIYLMNSAHLEPVTIGMIVGAGALTATIGGFLGGTLSDFLGRNRLMLFSLLILGAVFSGFLLTSNSMLLCLLNILRGLFSSFFVTISKALIADLTKKEKRTRVFSYRYIAGNIGYAVGPIIGTYFGIAGNKTAFLFTSLIYAGYFLIMGFLLQYKNATSMTEAEVVEKVTISQSWKVFLRDKVLLLFICGSILLTAVHGEMSVTLSQYLNKTNPHHGLKLFGYLMSINGITVIATQVFITRWSERFRLFSRIVLGSLLFSIGEIGFAFSQESCGFILSMVLFTLGEILIIPSEYAQLDEITPRGMRGMYYGAQGFSDFGNFIGPWLGGIVLVSYGGRTMFLTFALVSLFSIGFYAWGRKLYSRQSQQVTQFKL</sequence>
<dbReference type="GO" id="GO:0022857">
    <property type="term" value="F:transmembrane transporter activity"/>
    <property type="evidence" value="ECO:0007669"/>
    <property type="project" value="InterPro"/>
</dbReference>
<keyword evidence="10" id="KW-1185">Reference proteome</keyword>
<dbReference type="STRING" id="157838.AN964_21645"/>
<feature type="transmembrane region" description="Helical" evidence="7">
    <location>
        <begin position="284"/>
        <end position="304"/>
    </location>
</feature>
<dbReference type="PANTHER" id="PTHR43414:SF1">
    <property type="entry name" value="PEPTIDE PERMEASE"/>
    <property type="match status" value="1"/>
</dbReference>
<proteinExistence type="predicted"/>
<comment type="caution">
    <text evidence="9">The sequence shown here is derived from an EMBL/GenBank/DDBJ whole genome shotgun (WGS) entry which is preliminary data.</text>
</comment>
<keyword evidence="5 7" id="KW-1133">Transmembrane helix</keyword>
<dbReference type="Gene3D" id="1.20.1250.20">
    <property type="entry name" value="MFS general substrate transporter like domains"/>
    <property type="match status" value="1"/>
</dbReference>
<feature type="transmembrane region" description="Helical" evidence="7">
    <location>
        <begin position="169"/>
        <end position="188"/>
    </location>
</feature>
<dbReference type="InterPro" id="IPR020846">
    <property type="entry name" value="MFS_dom"/>
</dbReference>
<dbReference type="PANTHER" id="PTHR43414">
    <property type="entry name" value="MULTIDRUG RESISTANCE PROTEIN MDTG"/>
    <property type="match status" value="1"/>
</dbReference>
<evidence type="ECO:0000256" key="6">
    <source>
        <dbReference type="ARBA" id="ARBA00023136"/>
    </source>
</evidence>
<feature type="transmembrane region" description="Helical" evidence="7">
    <location>
        <begin position="12"/>
        <end position="39"/>
    </location>
</feature>
<dbReference type="GO" id="GO:0005886">
    <property type="term" value="C:plasma membrane"/>
    <property type="evidence" value="ECO:0007669"/>
    <property type="project" value="UniProtKB-SubCell"/>
</dbReference>
<keyword evidence="2" id="KW-0813">Transport</keyword>
<dbReference type="AlphaFoldDB" id="A0A0Q3WTZ7"/>
<keyword evidence="6 7" id="KW-0472">Membrane</keyword>
<feature type="transmembrane region" description="Helical" evidence="7">
    <location>
        <begin position="351"/>
        <end position="370"/>
    </location>
</feature>
<feature type="transmembrane region" description="Helical" evidence="7">
    <location>
        <begin position="51"/>
        <end position="69"/>
    </location>
</feature>
<accession>A0A0Q3WTZ7</accession>
<protein>
    <recommendedName>
        <fullName evidence="8">Major facilitator superfamily (MFS) profile domain-containing protein</fullName>
    </recommendedName>
</protein>
<evidence type="ECO:0000256" key="7">
    <source>
        <dbReference type="SAM" id="Phobius"/>
    </source>
</evidence>
<dbReference type="EMBL" id="LJJC01000006">
    <property type="protein sequence ID" value="KQL51551.1"/>
    <property type="molecule type" value="Genomic_DNA"/>
</dbReference>
<keyword evidence="3" id="KW-1003">Cell membrane</keyword>
<dbReference type="PROSITE" id="PS50850">
    <property type="entry name" value="MFS"/>
    <property type="match status" value="1"/>
</dbReference>
<comment type="subcellular location">
    <subcellularLocation>
        <location evidence="1">Cell membrane</location>
        <topology evidence="1">Multi-pass membrane protein</topology>
    </subcellularLocation>
</comment>
<organism evidence="9 10">
    <name type="scientific">Heyndrickxia shackletonii</name>
    <dbReference type="NCBI Taxonomy" id="157838"/>
    <lineage>
        <taxon>Bacteria</taxon>
        <taxon>Bacillati</taxon>
        <taxon>Bacillota</taxon>
        <taxon>Bacilli</taxon>
        <taxon>Bacillales</taxon>
        <taxon>Bacillaceae</taxon>
        <taxon>Heyndrickxia</taxon>
    </lineage>
</organism>
<feature type="transmembrane region" description="Helical" evidence="7">
    <location>
        <begin position="376"/>
        <end position="393"/>
    </location>
</feature>
<evidence type="ECO:0000313" key="10">
    <source>
        <dbReference type="Proteomes" id="UP000051888"/>
    </source>
</evidence>
<feature type="domain" description="Major facilitator superfamily (MFS) profile" evidence="8">
    <location>
        <begin position="14"/>
        <end position="398"/>
    </location>
</feature>
<evidence type="ECO:0000256" key="3">
    <source>
        <dbReference type="ARBA" id="ARBA00022475"/>
    </source>
</evidence>
<feature type="transmembrane region" description="Helical" evidence="7">
    <location>
        <begin position="219"/>
        <end position="237"/>
    </location>
</feature>
<evidence type="ECO:0000256" key="2">
    <source>
        <dbReference type="ARBA" id="ARBA00022448"/>
    </source>
</evidence>
<keyword evidence="4 7" id="KW-0812">Transmembrane</keyword>
<dbReference type="Pfam" id="PF07690">
    <property type="entry name" value="MFS_1"/>
    <property type="match status" value="1"/>
</dbReference>
<dbReference type="PATRIC" id="fig|157838.3.peg.4761"/>
<dbReference type="InterPro" id="IPR036259">
    <property type="entry name" value="MFS_trans_sf"/>
</dbReference>
<dbReference type="RefSeq" id="WP_055741862.1">
    <property type="nucleotide sequence ID" value="NZ_JAAIWL010000044.1"/>
</dbReference>
<dbReference type="Proteomes" id="UP000051888">
    <property type="component" value="Unassembled WGS sequence"/>
</dbReference>
<dbReference type="SUPFAM" id="SSF103473">
    <property type="entry name" value="MFS general substrate transporter"/>
    <property type="match status" value="1"/>
</dbReference>
<name>A0A0Q3WTZ7_9BACI</name>
<reference evidence="9 10" key="1">
    <citation type="submission" date="2015-09" db="EMBL/GenBank/DDBJ databases">
        <title>Genome sequencing project for genomic taxonomy and phylogenomics of Bacillus-like bacteria.</title>
        <authorList>
            <person name="Liu B."/>
            <person name="Wang J."/>
            <person name="Zhu Y."/>
            <person name="Liu G."/>
            <person name="Chen Q."/>
            <person name="Chen Z."/>
            <person name="Lan J."/>
            <person name="Che J."/>
            <person name="Ge C."/>
            <person name="Shi H."/>
            <person name="Pan Z."/>
            <person name="Liu X."/>
        </authorList>
    </citation>
    <scope>NUCLEOTIDE SEQUENCE [LARGE SCALE GENOMIC DNA]</scope>
    <source>
        <strain evidence="9 10">LMG 18435</strain>
    </source>
</reference>
<gene>
    <name evidence="9" type="ORF">AN964_21645</name>
</gene>
<evidence type="ECO:0000256" key="1">
    <source>
        <dbReference type="ARBA" id="ARBA00004651"/>
    </source>
</evidence>
<dbReference type="OrthoDB" id="8952229at2"/>
<evidence type="ECO:0000259" key="8">
    <source>
        <dbReference type="PROSITE" id="PS50850"/>
    </source>
</evidence>
<feature type="transmembrane region" description="Helical" evidence="7">
    <location>
        <begin position="110"/>
        <end position="130"/>
    </location>
</feature>
<evidence type="ECO:0000313" key="9">
    <source>
        <dbReference type="EMBL" id="KQL51551.1"/>
    </source>
</evidence>
<dbReference type="CDD" id="cd17329">
    <property type="entry name" value="MFS_MdtH_MDR_like"/>
    <property type="match status" value="1"/>
</dbReference>
<evidence type="ECO:0000256" key="4">
    <source>
        <dbReference type="ARBA" id="ARBA00022692"/>
    </source>
</evidence>
<feature type="transmembrane region" description="Helical" evidence="7">
    <location>
        <begin position="81"/>
        <end position="98"/>
    </location>
</feature>
<evidence type="ECO:0000256" key="5">
    <source>
        <dbReference type="ARBA" id="ARBA00022989"/>
    </source>
</evidence>